<gene>
    <name evidence="1" type="ORF">GCM10008955_18670</name>
</gene>
<reference evidence="2" key="1">
    <citation type="journal article" date="2019" name="Int. J. Syst. Evol. Microbiol.">
        <title>The Global Catalogue of Microorganisms (GCM) 10K type strain sequencing project: providing services to taxonomists for standard genome sequencing and annotation.</title>
        <authorList>
            <consortium name="The Broad Institute Genomics Platform"/>
            <consortium name="The Broad Institute Genome Sequencing Center for Infectious Disease"/>
            <person name="Wu L."/>
            <person name="Ma J."/>
        </authorList>
    </citation>
    <scope>NUCLEOTIDE SEQUENCE [LARGE SCALE GENOMIC DNA]</scope>
    <source>
        <strain evidence="2">JCM 30331</strain>
    </source>
</reference>
<dbReference type="Proteomes" id="UP000647587">
    <property type="component" value="Unassembled WGS sequence"/>
</dbReference>
<evidence type="ECO:0000313" key="2">
    <source>
        <dbReference type="Proteomes" id="UP000647587"/>
    </source>
</evidence>
<accession>A0ABQ2ETS4</accession>
<organism evidence="1 2">
    <name type="scientific">Deinococcus malanensis</name>
    <dbReference type="NCBI Taxonomy" id="1706855"/>
    <lineage>
        <taxon>Bacteria</taxon>
        <taxon>Thermotogati</taxon>
        <taxon>Deinococcota</taxon>
        <taxon>Deinococci</taxon>
        <taxon>Deinococcales</taxon>
        <taxon>Deinococcaceae</taxon>
        <taxon>Deinococcus</taxon>
    </lineage>
</organism>
<evidence type="ECO:0000313" key="1">
    <source>
        <dbReference type="EMBL" id="GGK25257.1"/>
    </source>
</evidence>
<proteinExistence type="predicted"/>
<keyword evidence="2" id="KW-1185">Reference proteome</keyword>
<protein>
    <submittedName>
        <fullName evidence="1">Uncharacterized protein</fullName>
    </submittedName>
</protein>
<sequence length="73" mass="8413">MLLVLEMSEDEASDKEIREVELHEAFETLVHRVIRAREINDLDELVQADYQSKFGMSVCNARQDDGDGWSNKS</sequence>
<comment type="caution">
    <text evidence="1">The sequence shown here is derived from an EMBL/GenBank/DDBJ whole genome shotgun (WGS) entry which is preliminary data.</text>
</comment>
<dbReference type="EMBL" id="BMPP01000006">
    <property type="protein sequence ID" value="GGK25257.1"/>
    <property type="molecule type" value="Genomic_DNA"/>
</dbReference>
<name>A0ABQ2ETS4_9DEIO</name>